<reference evidence="1" key="1">
    <citation type="submission" date="2021-09" db="EMBL/GenBank/DDBJ databases">
        <authorList>
            <consortium name="AG Swart"/>
            <person name="Singh M."/>
            <person name="Singh A."/>
            <person name="Seah K."/>
            <person name="Emmerich C."/>
        </authorList>
    </citation>
    <scope>NUCLEOTIDE SEQUENCE</scope>
    <source>
        <strain evidence="1">ATCC30299</strain>
    </source>
</reference>
<dbReference type="AlphaFoldDB" id="A0AAU9KKB0"/>
<proteinExistence type="predicted"/>
<evidence type="ECO:0008006" key="3">
    <source>
        <dbReference type="Google" id="ProtNLM"/>
    </source>
</evidence>
<evidence type="ECO:0000313" key="2">
    <source>
        <dbReference type="Proteomes" id="UP001162131"/>
    </source>
</evidence>
<evidence type="ECO:0000313" key="1">
    <source>
        <dbReference type="EMBL" id="CAG9333805.1"/>
    </source>
</evidence>
<dbReference type="Gene3D" id="3.40.50.150">
    <property type="entry name" value="Vaccinia Virus protein VP39"/>
    <property type="match status" value="1"/>
</dbReference>
<sequence>MKTKNKLNKMSSIDYAFQNYNEYSSPALTVMMRMSNAFQEALSKARTLDSSTITIADYGSSECLNSMLFIKHALTPFRETSQQPILIYHNDLPTNSWSKAFKTILEHQDSYINLPNVYFSSVGRTFFEQILPDNSVTIGISSISFHFLSEDLSAPDHVLASSSNDLEFKEKAAKFAHDDLINLLELRYKELVDHGTLILQFAGETMDFGQYLQDANERLYEKGIVTEEEKTSLSAASYGRTTEEVQRALDQEREKFRVLYFNKEKVPMFTGKSEKHIEIFTGMSKMVVGFQLQKTIKRTEEERNEILKQYVDEMKDLFEAKDQQLFTDLYIVALEKISRDK</sequence>
<organism evidence="1 2">
    <name type="scientific">Blepharisma stoltei</name>
    <dbReference type="NCBI Taxonomy" id="1481888"/>
    <lineage>
        <taxon>Eukaryota</taxon>
        <taxon>Sar</taxon>
        <taxon>Alveolata</taxon>
        <taxon>Ciliophora</taxon>
        <taxon>Postciliodesmatophora</taxon>
        <taxon>Heterotrichea</taxon>
        <taxon>Heterotrichida</taxon>
        <taxon>Blepharismidae</taxon>
        <taxon>Blepharisma</taxon>
    </lineage>
</organism>
<dbReference type="EMBL" id="CAJZBQ010000057">
    <property type="protein sequence ID" value="CAG9333805.1"/>
    <property type="molecule type" value="Genomic_DNA"/>
</dbReference>
<dbReference type="GO" id="GO:0008168">
    <property type="term" value="F:methyltransferase activity"/>
    <property type="evidence" value="ECO:0007669"/>
    <property type="project" value="InterPro"/>
</dbReference>
<comment type="caution">
    <text evidence="1">The sequence shown here is derived from an EMBL/GenBank/DDBJ whole genome shotgun (WGS) entry which is preliminary data.</text>
</comment>
<dbReference type="SUPFAM" id="SSF53335">
    <property type="entry name" value="S-adenosyl-L-methionine-dependent methyltransferases"/>
    <property type="match status" value="1"/>
</dbReference>
<keyword evidence="2" id="KW-1185">Reference proteome</keyword>
<protein>
    <recommendedName>
        <fullName evidence="3">SAM-dependent methyltransferase</fullName>
    </recommendedName>
</protein>
<dbReference type="PANTHER" id="PTHR31009">
    <property type="entry name" value="S-ADENOSYL-L-METHIONINE:CARBOXYL METHYLTRANSFERASE FAMILY PROTEIN"/>
    <property type="match status" value="1"/>
</dbReference>
<dbReference type="Proteomes" id="UP001162131">
    <property type="component" value="Unassembled WGS sequence"/>
</dbReference>
<gene>
    <name evidence="1" type="ORF">BSTOLATCC_MIC59618</name>
</gene>
<dbReference type="InterPro" id="IPR005299">
    <property type="entry name" value="MeTrfase_7"/>
</dbReference>
<dbReference type="Pfam" id="PF03492">
    <property type="entry name" value="Methyltransf_7"/>
    <property type="match status" value="1"/>
</dbReference>
<dbReference type="InterPro" id="IPR029063">
    <property type="entry name" value="SAM-dependent_MTases_sf"/>
</dbReference>
<accession>A0AAU9KKB0</accession>
<name>A0AAU9KKB0_9CILI</name>